<keyword evidence="5" id="KW-1185">Reference proteome</keyword>
<proteinExistence type="inferred from homology"/>
<dbReference type="KEGG" id="rjg:CCGE525_26875"/>
<sequence>MQEKPLKGRVAIITGANQGLGLEIARRYVTAGADLMICARNSELLDAAKTELRALATPEQRLSCLSADVSKQADVEAVVKATLSQFGSCQVLVNNAGVYGPKGEIETVDWSEWVRAMEINIFGSVLICRELLGHFKQQGYGKIIQLSGGGATNPLPRISAYAASKAAIVRFAETLAEEVRGLGIDVNCIAPGALNTRMLDEVLDAGPEKVGQAFYERALKQKESGGAPIGRGAELALFLASAASDGITGKLISAVWDNWEHWPEHKDELAKSDAYTLRRITGRDRGFTWGDK</sequence>
<dbReference type="PANTHER" id="PTHR44196:SF1">
    <property type="entry name" value="DEHYDROGENASE_REDUCTASE SDR FAMILY MEMBER 7B"/>
    <property type="match status" value="1"/>
</dbReference>
<name>A0A387FV00_9HYPH</name>
<dbReference type="PANTHER" id="PTHR44196">
    <property type="entry name" value="DEHYDROGENASE/REDUCTASE SDR FAMILY MEMBER 7B"/>
    <property type="match status" value="1"/>
</dbReference>
<dbReference type="InterPro" id="IPR036291">
    <property type="entry name" value="NAD(P)-bd_dom_sf"/>
</dbReference>
<geneLocation type="plasmid" evidence="5">
    <name>prccge525c</name>
</geneLocation>
<keyword evidence="2" id="KW-0560">Oxidoreductase</keyword>
<dbReference type="Proteomes" id="UP000282195">
    <property type="component" value="Plasmid pRCCGE525c"/>
</dbReference>
<accession>A0A387FV00</accession>
<evidence type="ECO:0000256" key="2">
    <source>
        <dbReference type="ARBA" id="ARBA00023002"/>
    </source>
</evidence>
<dbReference type="PRINTS" id="PR00080">
    <property type="entry name" value="SDRFAMILY"/>
</dbReference>
<comment type="similarity">
    <text evidence="1 3">Belongs to the short-chain dehydrogenases/reductases (SDR) family.</text>
</comment>
<keyword evidence="4" id="KW-0614">Plasmid</keyword>
<dbReference type="FunFam" id="3.40.50.720:FF:000084">
    <property type="entry name" value="Short-chain dehydrogenase reductase"/>
    <property type="match status" value="1"/>
</dbReference>
<protein>
    <submittedName>
        <fullName evidence="4">SDR family oxidoreductase</fullName>
    </submittedName>
</protein>
<dbReference type="RefSeq" id="WP_120707325.1">
    <property type="nucleotide sequence ID" value="NZ_CP032695.1"/>
</dbReference>
<evidence type="ECO:0000256" key="3">
    <source>
        <dbReference type="RuleBase" id="RU000363"/>
    </source>
</evidence>
<evidence type="ECO:0000256" key="1">
    <source>
        <dbReference type="ARBA" id="ARBA00006484"/>
    </source>
</evidence>
<evidence type="ECO:0000313" key="4">
    <source>
        <dbReference type="EMBL" id="AYG62408.1"/>
    </source>
</evidence>
<dbReference type="GO" id="GO:0016491">
    <property type="term" value="F:oxidoreductase activity"/>
    <property type="evidence" value="ECO:0007669"/>
    <property type="project" value="UniProtKB-KW"/>
</dbReference>
<reference evidence="4 5" key="1">
    <citation type="submission" date="2018-10" db="EMBL/GenBank/DDBJ databases">
        <title>Rhizobium etli, R. leguminosarum and a new Rhizobium genospecies from Phaseolus dumosus.</title>
        <authorList>
            <person name="Ramirez-Puebla S.T."/>
            <person name="Rogel-Hernandez M.A."/>
            <person name="Guerrero G."/>
            <person name="Ormeno-Orrillo E."/>
            <person name="Martinez-Romero J.C."/>
            <person name="Negrete-Yankelevich S."/>
            <person name="Martinez-Romero E."/>
        </authorList>
    </citation>
    <scope>NUCLEOTIDE SEQUENCE [LARGE SCALE GENOMIC DNA]</scope>
    <source>
        <strain evidence="4 5">CCGE525</strain>
        <plasmid evidence="5">prccge525c</plasmid>
    </source>
</reference>
<evidence type="ECO:0000313" key="5">
    <source>
        <dbReference type="Proteomes" id="UP000282195"/>
    </source>
</evidence>
<organism evidence="4 5">
    <name type="scientific">Rhizobium jaguaris</name>
    <dbReference type="NCBI Taxonomy" id="1312183"/>
    <lineage>
        <taxon>Bacteria</taxon>
        <taxon>Pseudomonadati</taxon>
        <taxon>Pseudomonadota</taxon>
        <taxon>Alphaproteobacteria</taxon>
        <taxon>Hyphomicrobiales</taxon>
        <taxon>Rhizobiaceae</taxon>
        <taxon>Rhizobium/Agrobacterium group</taxon>
        <taxon>Rhizobium</taxon>
    </lineage>
</organism>
<dbReference type="GO" id="GO:0016020">
    <property type="term" value="C:membrane"/>
    <property type="evidence" value="ECO:0007669"/>
    <property type="project" value="TreeGrafter"/>
</dbReference>
<gene>
    <name evidence="4" type="ORF">CCGE525_26875</name>
</gene>
<dbReference type="Pfam" id="PF00106">
    <property type="entry name" value="adh_short"/>
    <property type="match status" value="1"/>
</dbReference>
<dbReference type="CDD" id="cd05233">
    <property type="entry name" value="SDR_c"/>
    <property type="match status" value="1"/>
</dbReference>
<dbReference type="AlphaFoldDB" id="A0A387FV00"/>
<dbReference type="PRINTS" id="PR00081">
    <property type="entry name" value="GDHRDH"/>
</dbReference>
<dbReference type="InterPro" id="IPR002347">
    <property type="entry name" value="SDR_fam"/>
</dbReference>
<dbReference type="SUPFAM" id="SSF51735">
    <property type="entry name" value="NAD(P)-binding Rossmann-fold domains"/>
    <property type="match status" value="1"/>
</dbReference>
<dbReference type="Gene3D" id="3.40.50.720">
    <property type="entry name" value="NAD(P)-binding Rossmann-like Domain"/>
    <property type="match status" value="1"/>
</dbReference>
<dbReference type="EMBL" id="CP032695">
    <property type="protein sequence ID" value="AYG62408.1"/>
    <property type="molecule type" value="Genomic_DNA"/>
</dbReference>
<dbReference type="OrthoDB" id="9808814at2"/>